<dbReference type="PRINTS" id="PR00600">
    <property type="entry name" value="PP2APR55"/>
</dbReference>
<dbReference type="InterPro" id="IPR002109">
    <property type="entry name" value="Glutaredoxin"/>
</dbReference>
<protein>
    <recommendedName>
        <fullName evidence="4">Glutaredoxin domain-containing protein</fullName>
    </recommendedName>
</protein>
<dbReference type="InterPro" id="IPR000009">
    <property type="entry name" value="PP2A_PR55"/>
</dbReference>
<keyword evidence="2" id="KW-0677">Repeat</keyword>
<organism evidence="5 6">
    <name type="scientific">Lactuca virosa</name>
    <dbReference type="NCBI Taxonomy" id="75947"/>
    <lineage>
        <taxon>Eukaryota</taxon>
        <taxon>Viridiplantae</taxon>
        <taxon>Streptophyta</taxon>
        <taxon>Embryophyta</taxon>
        <taxon>Tracheophyta</taxon>
        <taxon>Spermatophyta</taxon>
        <taxon>Magnoliopsida</taxon>
        <taxon>eudicotyledons</taxon>
        <taxon>Gunneridae</taxon>
        <taxon>Pentapetalae</taxon>
        <taxon>asterids</taxon>
        <taxon>campanulids</taxon>
        <taxon>Asterales</taxon>
        <taxon>Asteraceae</taxon>
        <taxon>Cichorioideae</taxon>
        <taxon>Cichorieae</taxon>
        <taxon>Lactucinae</taxon>
        <taxon>Lactuca</taxon>
    </lineage>
</organism>
<keyword evidence="1" id="KW-0853">WD repeat</keyword>
<evidence type="ECO:0000256" key="2">
    <source>
        <dbReference type="ARBA" id="ARBA00022737"/>
    </source>
</evidence>
<evidence type="ECO:0000256" key="3">
    <source>
        <dbReference type="SAM" id="Phobius"/>
    </source>
</evidence>
<dbReference type="GO" id="GO:0019888">
    <property type="term" value="F:protein phosphatase regulator activity"/>
    <property type="evidence" value="ECO:0007669"/>
    <property type="project" value="InterPro"/>
</dbReference>
<dbReference type="PANTHER" id="PTHR11871">
    <property type="entry name" value="PROTEIN PHOSPHATASE PP2A REGULATORY SUBUNIT B"/>
    <property type="match status" value="1"/>
</dbReference>
<accession>A0AAU9NRW6</accession>
<dbReference type="PROSITE" id="PS51354">
    <property type="entry name" value="GLUTAREDOXIN_2"/>
    <property type="match status" value="1"/>
</dbReference>
<dbReference type="Pfam" id="PF00462">
    <property type="entry name" value="Glutaredoxin"/>
    <property type="match status" value="1"/>
</dbReference>
<dbReference type="Proteomes" id="UP001157418">
    <property type="component" value="Unassembled WGS sequence"/>
</dbReference>
<keyword evidence="3" id="KW-0812">Transmembrane</keyword>
<dbReference type="Gene3D" id="3.40.30.10">
    <property type="entry name" value="Glutaredoxin"/>
    <property type="match status" value="1"/>
</dbReference>
<comment type="caution">
    <text evidence="5">The sequence shown here is derived from an EMBL/GenBank/DDBJ whole genome shotgun (WGS) entry which is preliminary data.</text>
</comment>
<keyword evidence="3" id="KW-0472">Membrane</keyword>
<dbReference type="EMBL" id="CAKMRJ010005412">
    <property type="protein sequence ID" value="CAH1440439.1"/>
    <property type="molecule type" value="Genomic_DNA"/>
</dbReference>
<dbReference type="SUPFAM" id="SSF52833">
    <property type="entry name" value="Thioredoxin-like"/>
    <property type="match status" value="1"/>
</dbReference>
<keyword evidence="6" id="KW-1185">Reference proteome</keyword>
<dbReference type="InterPro" id="IPR036249">
    <property type="entry name" value="Thioredoxin-like_sf"/>
</dbReference>
<feature type="transmembrane region" description="Helical" evidence="3">
    <location>
        <begin position="164"/>
        <end position="181"/>
    </location>
</feature>
<dbReference type="AlphaFoldDB" id="A0AAU9NRW6"/>
<evidence type="ECO:0000313" key="6">
    <source>
        <dbReference type="Proteomes" id="UP001157418"/>
    </source>
</evidence>
<gene>
    <name evidence="5" type="ORF">LVIROSA_LOCUS26575</name>
</gene>
<proteinExistence type="predicted"/>
<name>A0AAU9NRW6_9ASTR</name>
<evidence type="ECO:0000259" key="4">
    <source>
        <dbReference type="Pfam" id="PF00462"/>
    </source>
</evidence>
<sequence>MVILKRLVTNKAVVIFSKSSCCICHNIRTLICSFGANPTVYELDEHPDGQIIERELKALGCKPCTPTVFIGQELIGGANEMDVMIKLFVYQAPSSRSFFTEIIASISDIKFGRDGRYILSRDYMTLKLWDINMDSGPVSTFQVHEYLRPKLCDLYENDSIFDKFECYMIILIIIIIMYLLSMTREWINVFLV</sequence>
<dbReference type="CDD" id="cd03419">
    <property type="entry name" value="GRX_GRXh_1_2_like"/>
    <property type="match status" value="1"/>
</dbReference>
<evidence type="ECO:0000313" key="5">
    <source>
        <dbReference type="EMBL" id="CAH1440439.1"/>
    </source>
</evidence>
<feature type="domain" description="Glutaredoxin" evidence="4">
    <location>
        <begin position="13"/>
        <end position="75"/>
    </location>
</feature>
<dbReference type="GO" id="GO:0000159">
    <property type="term" value="C:protein phosphatase type 2A complex"/>
    <property type="evidence" value="ECO:0007669"/>
    <property type="project" value="InterPro"/>
</dbReference>
<keyword evidence="3" id="KW-1133">Transmembrane helix</keyword>
<evidence type="ECO:0000256" key="1">
    <source>
        <dbReference type="ARBA" id="ARBA00022574"/>
    </source>
</evidence>
<reference evidence="5 6" key="1">
    <citation type="submission" date="2022-01" db="EMBL/GenBank/DDBJ databases">
        <authorList>
            <person name="Xiong W."/>
            <person name="Schranz E."/>
        </authorList>
    </citation>
    <scope>NUCLEOTIDE SEQUENCE [LARGE SCALE GENOMIC DNA]</scope>
</reference>